<dbReference type="Proteomes" id="UP001210770">
    <property type="component" value="Chromosome"/>
</dbReference>
<keyword evidence="4 7" id="KW-0255">Endonuclease</keyword>
<dbReference type="RefSeq" id="WP_271689432.1">
    <property type="nucleotide sequence ID" value="NZ_CP116423.1"/>
</dbReference>
<protein>
    <recommendedName>
        <fullName evidence="7">Endoribonuclease YbeY</fullName>
        <ecNumber evidence="7">3.1.-.-</ecNumber>
    </recommendedName>
</protein>
<evidence type="ECO:0000256" key="7">
    <source>
        <dbReference type="HAMAP-Rule" id="MF_00009"/>
    </source>
</evidence>
<evidence type="ECO:0000256" key="3">
    <source>
        <dbReference type="ARBA" id="ARBA00022723"/>
    </source>
</evidence>
<feature type="binding site" evidence="7">
    <location>
        <position position="140"/>
    </location>
    <ligand>
        <name>Zn(2+)</name>
        <dbReference type="ChEBI" id="CHEBI:29105"/>
        <note>catalytic</note>
    </ligand>
</feature>
<dbReference type="GO" id="GO:0008270">
    <property type="term" value="F:zinc ion binding"/>
    <property type="evidence" value="ECO:0007669"/>
    <property type="project" value="UniProtKB-UniRule"/>
</dbReference>
<keyword evidence="3 7" id="KW-0479">Metal-binding</keyword>
<dbReference type="SUPFAM" id="SSF55486">
    <property type="entry name" value="Metalloproteases ('zincins'), catalytic domain"/>
    <property type="match status" value="1"/>
</dbReference>
<dbReference type="InterPro" id="IPR023091">
    <property type="entry name" value="MetalPrtase_cat_dom_sf_prd"/>
</dbReference>
<dbReference type="PROSITE" id="PS01306">
    <property type="entry name" value="UPF0054"/>
    <property type="match status" value="1"/>
</dbReference>
<dbReference type="NCBIfam" id="TIGR00043">
    <property type="entry name" value="rRNA maturation RNase YbeY"/>
    <property type="match status" value="1"/>
</dbReference>
<dbReference type="GO" id="GO:0006364">
    <property type="term" value="P:rRNA processing"/>
    <property type="evidence" value="ECO:0007669"/>
    <property type="project" value="UniProtKB-UniRule"/>
</dbReference>
<feature type="binding site" evidence="7">
    <location>
        <position position="144"/>
    </location>
    <ligand>
        <name>Zn(2+)</name>
        <dbReference type="ChEBI" id="CHEBI:29105"/>
        <note>catalytic</note>
    </ligand>
</feature>
<reference evidence="8" key="1">
    <citation type="submission" date="2023-01" db="EMBL/GenBank/DDBJ databases">
        <title>Comparative genomic analysis of cold water coral derived Sulfitobacter faviae: insights into their metabolism and habitat adaptation.</title>
        <authorList>
            <person name="Guo Y."/>
            <person name="Lin S."/>
            <person name="Huang Z."/>
            <person name="Tang K."/>
            <person name="Wang X."/>
        </authorList>
    </citation>
    <scope>NUCLEOTIDE SEQUENCE</scope>
    <source>
        <strain evidence="8">SCSIO W_1865</strain>
    </source>
</reference>
<accession>A0AAX3LRH2</accession>
<dbReference type="PANTHER" id="PTHR46986:SF1">
    <property type="entry name" value="ENDORIBONUCLEASE YBEY, CHLOROPLASTIC"/>
    <property type="match status" value="1"/>
</dbReference>
<proteinExistence type="inferred from homology"/>
<keyword evidence="5 7" id="KW-0378">Hydrolase</keyword>
<keyword evidence="6 7" id="KW-0862">Zinc</keyword>
<dbReference type="InterPro" id="IPR020549">
    <property type="entry name" value="YbeY_CS"/>
</dbReference>
<keyword evidence="7" id="KW-0698">rRNA processing</keyword>
<feature type="binding site" evidence="7">
    <location>
        <position position="150"/>
    </location>
    <ligand>
        <name>Zn(2+)</name>
        <dbReference type="ChEBI" id="CHEBI:29105"/>
        <note>catalytic</note>
    </ligand>
</feature>
<evidence type="ECO:0000313" key="9">
    <source>
        <dbReference type="Proteomes" id="UP001210770"/>
    </source>
</evidence>
<dbReference type="EC" id="3.1.-.-" evidence="7"/>
<dbReference type="PANTHER" id="PTHR46986">
    <property type="entry name" value="ENDORIBONUCLEASE YBEY, CHLOROPLASTIC"/>
    <property type="match status" value="1"/>
</dbReference>
<comment type="cofactor">
    <cofactor evidence="7">
        <name>Zn(2+)</name>
        <dbReference type="ChEBI" id="CHEBI:29105"/>
    </cofactor>
    <text evidence="7">Binds 1 zinc ion.</text>
</comment>
<comment type="function">
    <text evidence="7">Single strand-specific metallo-endoribonuclease involved in late-stage 70S ribosome quality control and in maturation of the 3' terminus of the 16S rRNA.</text>
</comment>
<dbReference type="AlphaFoldDB" id="A0AAX3LRH2"/>
<name>A0AAX3LRH2_9RHOB</name>
<dbReference type="GO" id="GO:0004222">
    <property type="term" value="F:metalloendopeptidase activity"/>
    <property type="evidence" value="ECO:0007669"/>
    <property type="project" value="InterPro"/>
</dbReference>
<dbReference type="InterPro" id="IPR002036">
    <property type="entry name" value="YbeY"/>
</dbReference>
<keyword evidence="7" id="KW-0963">Cytoplasm</keyword>
<evidence type="ECO:0000256" key="5">
    <source>
        <dbReference type="ARBA" id="ARBA00022801"/>
    </source>
</evidence>
<dbReference type="GO" id="GO:0004521">
    <property type="term" value="F:RNA endonuclease activity"/>
    <property type="evidence" value="ECO:0007669"/>
    <property type="project" value="UniProtKB-UniRule"/>
</dbReference>
<comment type="subcellular location">
    <subcellularLocation>
        <location evidence="7">Cytoplasm</location>
    </subcellularLocation>
</comment>
<evidence type="ECO:0000313" key="8">
    <source>
        <dbReference type="EMBL" id="WCE71288.1"/>
    </source>
</evidence>
<keyword evidence="2 7" id="KW-0540">Nuclease</keyword>
<comment type="similarity">
    <text evidence="1 7">Belongs to the endoribonuclease YbeY family.</text>
</comment>
<dbReference type="HAMAP" id="MF_00009">
    <property type="entry name" value="Endoribonucl_YbeY"/>
    <property type="match status" value="1"/>
</dbReference>
<evidence type="ECO:0000256" key="6">
    <source>
        <dbReference type="ARBA" id="ARBA00022833"/>
    </source>
</evidence>
<dbReference type="Gene3D" id="3.40.390.30">
    <property type="entry name" value="Metalloproteases ('zincins'), catalytic domain"/>
    <property type="match status" value="1"/>
</dbReference>
<keyword evidence="7" id="KW-0690">Ribosome biogenesis</keyword>
<gene>
    <name evidence="7 8" type="primary">ybeY</name>
    <name evidence="8" type="ORF">PL336_05435</name>
</gene>
<evidence type="ECO:0000256" key="2">
    <source>
        <dbReference type="ARBA" id="ARBA00022722"/>
    </source>
</evidence>
<organism evidence="8 9">
    <name type="scientific">Sulfitobacter faviae</name>
    <dbReference type="NCBI Taxonomy" id="1775881"/>
    <lineage>
        <taxon>Bacteria</taxon>
        <taxon>Pseudomonadati</taxon>
        <taxon>Pseudomonadota</taxon>
        <taxon>Alphaproteobacteria</taxon>
        <taxon>Rhodobacterales</taxon>
        <taxon>Roseobacteraceae</taxon>
        <taxon>Sulfitobacter</taxon>
    </lineage>
</organism>
<evidence type="ECO:0000256" key="1">
    <source>
        <dbReference type="ARBA" id="ARBA00010875"/>
    </source>
</evidence>
<evidence type="ECO:0000256" key="4">
    <source>
        <dbReference type="ARBA" id="ARBA00022759"/>
    </source>
</evidence>
<dbReference type="Pfam" id="PF02130">
    <property type="entry name" value="YbeY"/>
    <property type="match status" value="1"/>
</dbReference>
<dbReference type="EMBL" id="CP116423">
    <property type="protein sequence ID" value="WCE71288.1"/>
    <property type="molecule type" value="Genomic_DNA"/>
</dbReference>
<dbReference type="GO" id="GO:0005737">
    <property type="term" value="C:cytoplasm"/>
    <property type="evidence" value="ECO:0007669"/>
    <property type="project" value="UniProtKB-SubCell"/>
</dbReference>
<sequence>MRPIAVPLDVMLEDFDIVIEDDRWAAVDLEARAHAAARATLGHLGLDAEAAEMTLLACDDSRIAALNEDFRGKARATNVLSWPAEERGAVTPGGDPLPVAPGIDGMLELGDIALAFETCAAEAAAAEKPLDAHVTHLIVHGLLHLLGYDHENDPDATLMEGLEREILGKMGYDDPYKENGP</sequence>